<sequence length="159" mass="18002">MAFYHMRELPHIVKPVTLILTILQTIFMFAAGYRGFGWFIYTTTIIELIVCTVVFTVVGGDAELVNMPMWPMAELTYSGVFVVFQIIDFFYFLVNMFSHFNAWLLFASFESAFLTIVWLFNTYQWFRSRTPATAAAGNQATAAPPPNFPPNFAPGANPA</sequence>
<dbReference type="Proteomes" id="UP000271162">
    <property type="component" value="Unassembled WGS sequence"/>
</dbReference>
<dbReference type="AlphaFoldDB" id="A0A0N4XZG8"/>
<keyword evidence="4" id="KW-1185">Reference proteome</keyword>
<feature type="compositionally biased region" description="Pro residues" evidence="1">
    <location>
        <begin position="143"/>
        <end position="152"/>
    </location>
</feature>
<evidence type="ECO:0000313" key="4">
    <source>
        <dbReference type="Proteomes" id="UP000271162"/>
    </source>
</evidence>
<proteinExistence type="predicted"/>
<evidence type="ECO:0000313" key="5">
    <source>
        <dbReference type="WBParaSite" id="NBR_0000857101-mRNA-1"/>
    </source>
</evidence>
<feature type="transmembrane region" description="Helical" evidence="2">
    <location>
        <begin position="100"/>
        <end position="120"/>
    </location>
</feature>
<dbReference type="OMA" id="IFMASPG"/>
<evidence type="ECO:0000256" key="1">
    <source>
        <dbReference type="SAM" id="MobiDB-lite"/>
    </source>
</evidence>
<feature type="transmembrane region" description="Helical" evidence="2">
    <location>
        <begin position="72"/>
        <end position="94"/>
    </location>
</feature>
<keyword evidence="2" id="KW-0812">Transmembrane</keyword>
<name>A0A0N4XZG8_NIPBR</name>
<feature type="region of interest" description="Disordered" evidence="1">
    <location>
        <begin position="137"/>
        <end position="159"/>
    </location>
</feature>
<dbReference type="EMBL" id="UYSL01020023">
    <property type="protein sequence ID" value="VDL72161.1"/>
    <property type="molecule type" value="Genomic_DNA"/>
</dbReference>
<dbReference type="WBParaSite" id="NBR_0000857101-mRNA-1">
    <property type="protein sequence ID" value="NBR_0000857101-mRNA-1"/>
    <property type="gene ID" value="NBR_0000857101"/>
</dbReference>
<gene>
    <name evidence="3" type="ORF">NBR_LOCUS8572</name>
</gene>
<feature type="transmembrane region" description="Helical" evidence="2">
    <location>
        <begin position="38"/>
        <end position="60"/>
    </location>
</feature>
<reference evidence="3 4" key="2">
    <citation type="submission" date="2018-11" db="EMBL/GenBank/DDBJ databases">
        <authorList>
            <consortium name="Pathogen Informatics"/>
        </authorList>
    </citation>
    <scope>NUCLEOTIDE SEQUENCE [LARGE SCALE GENOMIC DNA]</scope>
</reference>
<reference evidence="5" key="1">
    <citation type="submission" date="2017-02" db="UniProtKB">
        <authorList>
            <consortium name="WormBaseParasite"/>
        </authorList>
    </citation>
    <scope>IDENTIFICATION</scope>
</reference>
<protein>
    <submittedName>
        <fullName evidence="5">MARVEL domain-containing protein</fullName>
    </submittedName>
</protein>
<organism evidence="5">
    <name type="scientific">Nippostrongylus brasiliensis</name>
    <name type="common">Rat hookworm</name>
    <dbReference type="NCBI Taxonomy" id="27835"/>
    <lineage>
        <taxon>Eukaryota</taxon>
        <taxon>Metazoa</taxon>
        <taxon>Ecdysozoa</taxon>
        <taxon>Nematoda</taxon>
        <taxon>Chromadorea</taxon>
        <taxon>Rhabditida</taxon>
        <taxon>Rhabditina</taxon>
        <taxon>Rhabditomorpha</taxon>
        <taxon>Strongyloidea</taxon>
        <taxon>Heligmosomidae</taxon>
        <taxon>Nippostrongylus</taxon>
    </lineage>
</organism>
<evidence type="ECO:0000256" key="2">
    <source>
        <dbReference type="SAM" id="Phobius"/>
    </source>
</evidence>
<accession>A0A0N4XZG8</accession>
<keyword evidence="2" id="KW-1133">Transmembrane helix</keyword>
<evidence type="ECO:0000313" key="3">
    <source>
        <dbReference type="EMBL" id="VDL72161.1"/>
    </source>
</evidence>
<keyword evidence="2" id="KW-0472">Membrane</keyword>
<feature type="transmembrane region" description="Helical" evidence="2">
    <location>
        <begin position="12"/>
        <end position="32"/>
    </location>
</feature>